<protein>
    <submittedName>
        <fullName evidence="5">Nucleoid occlusion factor SlmA</fullName>
    </submittedName>
</protein>
<dbReference type="AlphaFoldDB" id="A0A645CJX8"/>
<reference evidence="5" key="1">
    <citation type="submission" date="2019-08" db="EMBL/GenBank/DDBJ databases">
        <authorList>
            <person name="Kucharzyk K."/>
            <person name="Murdoch R.W."/>
            <person name="Higgins S."/>
            <person name="Loffler F."/>
        </authorList>
    </citation>
    <scope>NUCLEOTIDE SEQUENCE</scope>
</reference>
<dbReference type="GO" id="GO:0003700">
    <property type="term" value="F:DNA-binding transcription factor activity"/>
    <property type="evidence" value="ECO:0007669"/>
    <property type="project" value="TreeGrafter"/>
</dbReference>
<keyword evidence="3" id="KW-0804">Transcription</keyword>
<dbReference type="Pfam" id="PF00440">
    <property type="entry name" value="TetR_N"/>
    <property type="match status" value="1"/>
</dbReference>
<dbReference type="Gene3D" id="1.10.357.10">
    <property type="entry name" value="Tetracycline Repressor, domain 2"/>
    <property type="match status" value="1"/>
</dbReference>
<evidence type="ECO:0000259" key="4">
    <source>
        <dbReference type="PROSITE" id="PS50977"/>
    </source>
</evidence>
<evidence type="ECO:0000256" key="2">
    <source>
        <dbReference type="ARBA" id="ARBA00023125"/>
    </source>
</evidence>
<dbReference type="InterPro" id="IPR009057">
    <property type="entry name" value="Homeodomain-like_sf"/>
</dbReference>
<dbReference type="InterPro" id="IPR001647">
    <property type="entry name" value="HTH_TetR"/>
</dbReference>
<dbReference type="Pfam" id="PF08359">
    <property type="entry name" value="TetR_C_4"/>
    <property type="match status" value="1"/>
</dbReference>
<accession>A0A645CJX8</accession>
<evidence type="ECO:0000256" key="3">
    <source>
        <dbReference type="ARBA" id="ARBA00023163"/>
    </source>
</evidence>
<keyword evidence="1" id="KW-0805">Transcription regulation</keyword>
<dbReference type="EMBL" id="VSSQ01027822">
    <property type="protein sequence ID" value="MPM77257.1"/>
    <property type="molecule type" value="Genomic_DNA"/>
</dbReference>
<dbReference type="InterPro" id="IPR013570">
    <property type="entry name" value="Tscrpt_reg_YsiA_C"/>
</dbReference>
<dbReference type="InterPro" id="IPR036271">
    <property type="entry name" value="Tet_transcr_reg_TetR-rel_C_sf"/>
</dbReference>
<sequence>MSLTRRQYEIIDIALNLTAQRGIQSLTIKNLGQELGISEPAIYRHFKSKSEIVKAMIGSFDLAVPAESPALRGFAAVAEFIRGRLAQVAAKPALAKVMFAEELFMDEPEFTALMLEMMHRHKSSLQRHFAEAQEDGEIRRDLPGDMLFRLVFGPVRLLIKQWGMSDHGFDLVRKGEELLETFRTILKP</sequence>
<dbReference type="SUPFAM" id="SSF46689">
    <property type="entry name" value="Homeodomain-like"/>
    <property type="match status" value="1"/>
</dbReference>
<evidence type="ECO:0000313" key="5">
    <source>
        <dbReference type="EMBL" id="MPM77257.1"/>
    </source>
</evidence>
<gene>
    <name evidence="5" type="primary">slmA_19</name>
    <name evidence="5" type="ORF">SDC9_124257</name>
</gene>
<dbReference type="InterPro" id="IPR050109">
    <property type="entry name" value="HTH-type_TetR-like_transc_reg"/>
</dbReference>
<keyword evidence="2" id="KW-0238">DNA-binding</keyword>
<dbReference type="PRINTS" id="PR00455">
    <property type="entry name" value="HTHTETR"/>
</dbReference>
<proteinExistence type="predicted"/>
<dbReference type="PROSITE" id="PS50977">
    <property type="entry name" value="HTH_TETR_2"/>
    <property type="match status" value="1"/>
</dbReference>
<feature type="domain" description="HTH tetR-type" evidence="4">
    <location>
        <begin position="4"/>
        <end position="64"/>
    </location>
</feature>
<dbReference type="PROSITE" id="PS01081">
    <property type="entry name" value="HTH_TETR_1"/>
    <property type="match status" value="1"/>
</dbReference>
<dbReference type="PANTHER" id="PTHR30055">
    <property type="entry name" value="HTH-TYPE TRANSCRIPTIONAL REGULATOR RUTR"/>
    <property type="match status" value="1"/>
</dbReference>
<dbReference type="PANTHER" id="PTHR30055:SF234">
    <property type="entry name" value="HTH-TYPE TRANSCRIPTIONAL REGULATOR BETI"/>
    <property type="match status" value="1"/>
</dbReference>
<organism evidence="5">
    <name type="scientific">bioreactor metagenome</name>
    <dbReference type="NCBI Taxonomy" id="1076179"/>
    <lineage>
        <taxon>unclassified sequences</taxon>
        <taxon>metagenomes</taxon>
        <taxon>ecological metagenomes</taxon>
    </lineage>
</organism>
<dbReference type="GO" id="GO:0000976">
    <property type="term" value="F:transcription cis-regulatory region binding"/>
    <property type="evidence" value="ECO:0007669"/>
    <property type="project" value="TreeGrafter"/>
</dbReference>
<comment type="caution">
    <text evidence="5">The sequence shown here is derived from an EMBL/GenBank/DDBJ whole genome shotgun (WGS) entry which is preliminary data.</text>
</comment>
<evidence type="ECO:0000256" key="1">
    <source>
        <dbReference type="ARBA" id="ARBA00023015"/>
    </source>
</evidence>
<dbReference type="SUPFAM" id="SSF48498">
    <property type="entry name" value="Tetracyclin repressor-like, C-terminal domain"/>
    <property type="match status" value="1"/>
</dbReference>
<dbReference type="Gene3D" id="1.10.10.60">
    <property type="entry name" value="Homeodomain-like"/>
    <property type="match status" value="1"/>
</dbReference>
<dbReference type="InterPro" id="IPR023772">
    <property type="entry name" value="DNA-bd_HTH_TetR-type_CS"/>
</dbReference>
<name>A0A645CJX8_9ZZZZ</name>